<comment type="subcellular location">
    <subcellularLocation>
        <location evidence="1 9">Secreted</location>
    </subcellularLocation>
</comment>
<accession>A0AAV1WBD2</accession>
<dbReference type="GO" id="GO:0050832">
    <property type="term" value="P:defense response to fungus"/>
    <property type="evidence" value="ECO:0007669"/>
    <property type="project" value="UniProtKB-UniRule"/>
</dbReference>
<evidence type="ECO:0000256" key="3">
    <source>
        <dbReference type="ARBA" id="ARBA00022525"/>
    </source>
</evidence>
<keyword evidence="3 9" id="KW-0964">Secreted</keyword>
<keyword evidence="10" id="KW-0812">Transmembrane</keyword>
<comment type="caution">
    <text evidence="11">The sequence shown here is derived from an EMBL/GenBank/DDBJ whole genome shotgun (WGS) entry which is preliminary data.</text>
</comment>
<comment type="similarity">
    <text evidence="2 9">Belongs to the DEFL family.</text>
</comment>
<sequence length="129" mass="14281">MANHMLNYWQFFRIIVLMVAAWNMVQIIADQSSQPHPLGACGRLEECDQKCKAKYPGGGQGSCNLGLCNCYYYTEIPPSKNYCTGVDGLCALGCGQECCNEKCDNKYFKSKGYCSPAGSYTTCLCQYVC</sequence>
<keyword evidence="10" id="KW-0472">Membrane</keyword>
<evidence type="ECO:0000256" key="6">
    <source>
        <dbReference type="ARBA" id="ARBA00022729"/>
    </source>
</evidence>
<evidence type="ECO:0000256" key="8">
    <source>
        <dbReference type="ARBA" id="ARBA00023157"/>
    </source>
</evidence>
<organism evidence="11 12">
    <name type="scientific">Lupinus luteus</name>
    <name type="common">European yellow lupine</name>
    <dbReference type="NCBI Taxonomy" id="3873"/>
    <lineage>
        <taxon>Eukaryota</taxon>
        <taxon>Viridiplantae</taxon>
        <taxon>Streptophyta</taxon>
        <taxon>Embryophyta</taxon>
        <taxon>Tracheophyta</taxon>
        <taxon>Spermatophyta</taxon>
        <taxon>Magnoliopsida</taxon>
        <taxon>eudicotyledons</taxon>
        <taxon>Gunneridae</taxon>
        <taxon>Pentapetalae</taxon>
        <taxon>rosids</taxon>
        <taxon>fabids</taxon>
        <taxon>Fabales</taxon>
        <taxon>Fabaceae</taxon>
        <taxon>Papilionoideae</taxon>
        <taxon>50 kb inversion clade</taxon>
        <taxon>genistoids sensu lato</taxon>
        <taxon>core genistoids</taxon>
        <taxon>Genisteae</taxon>
        <taxon>Lupinus</taxon>
    </lineage>
</organism>
<dbReference type="Proteomes" id="UP001497480">
    <property type="component" value="Unassembled WGS sequence"/>
</dbReference>
<keyword evidence="8" id="KW-1015">Disulfide bond</keyword>
<dbReference type="PANTHER" id="PTHR36788:SF2">
    <property type="entry name" value="DEFENSIN-LIKE PROTEIN 183"/>
    <property type="match status" value="1"/>
</dbReference>
<evidence type="ECO:0000256" key="10">
    <source>
        <dbReference type="SAM" id="Phobius"/>
    </source>
</evidence>
<dbReference type="InterPro" id="IPR039641">
    <property type="entry name" value="LCR"/>
</dbReference>
<reference evidence="11 12" key="1">
    <citation type="submission" date="2024-03" db="EMBL/GenBank/DDBJ databases">
        <authorList>
            <person name="Martinez-Hernandez J."/>
        </authorList>
    </citation>
    <scope>NUCLEOTIDE SEQUENCE [LARGE SCALE GENOMIC DNA]</scope>
</reference>
<evidence type="ECO:0000256" key="2">
    <source>
        <dbReference type="ARBA" id="ARBA00006722"/>
    </source>
</evidence>
<name>A0AAV1WBD2_LUPLU</name>
<evidence type="ECO:0000256" key="4">
    <source>
        <dbReference type="ARBA" id="ARBA00022529"/>
    </source>
</evidence>
<keyword evidence="10" id="KW-1133">Transmembrane helix</keyword>
<proteinExistence type="inferred from homology"/>
<evidence type="ECO:0000256" key="1">
    <source>
        <dbReference type="ARBA" id="ARBA00004613"/>
    </source>
</evidence>
<keyword evidence="7 9" id="KW-0611">Plant defense</keyword>
<evidence type="ECO:0000313" key="11">
    <source>
        <dbReference type="EMBL" id="CAL0306487.1"/>
    </source>
</evidence>
<protein>
    <recommendedName>
        <fullName evidence="9">Defensin-like protein</fullName>
    </recommendedName>
</protein>
<feature type="transmembrane region" description="Helical" evidence="10">
    <location>
        <begin position="6"/>
        <end position="25"/>
    </location>
</feature>
<dbReference type="PANTHER" id="PTHR36788">
    <property type="entry name" value="DEFENSIN-LIKE PROTEIN 183"/>
    <property type="match status" value="1"/>
</dbReference>
<dbReference type="AlphaFoldDB" id="A0AAV1WBD2"/>
<keyword evidence="4 9" id="KW-0929">Antimicrobial</keyword>
<evidence type="ECO:0000313" key="12">
    <source>
        <dbReference type="Proteomes" id="UP001497480"/>
    </source>
</evidence>
<evidence type="ECO:0000256" key="5">
    <source>
        <dbReference type="ARBA" id="ARBA00022577"/>
    </source>
</evidence>
<dbReference type="EMBL" id="CAXHTB010000005">
    <property type="protein sequence ID" value="CAL0306487.1"/>
    <property type="molecule type" value="Genomic_DNA"/>
</dbReference>
<dbReference type="GO" id="GO:0031640">
    <property type="term" value="P:killing of cells of another organism"/>
    <property type="evidence" value="ECO:0007669"/>
    <property type="project" value="UniProtKB-UniRule"/>
</dbReference>
<evidence type="ECO:0000256" key="7">
    <source>
        <dbReference type="ARBA" id="ARBA00022821"/>
    </source>
</evidence>
<keyword evidence="5 9" id="KW-0295">Fungicide</keyword>
<keyword evidence="12" id="KW-1185">Reference proteome</keyword>
<gene>
    <name evidence="11" type="ORF">LLUT_LOCUS7547</name>
</gene>
<dbReference type="GO" id="GO:0005576">
    <property type="term" value="C:extracellular region"/>
    <property type="evidence" value="ECO:0007669"/>
    <property type="project" value="UniProtKB-SubCell"/>
</dbReference>
<keyword evidence="6" id="KW-0732">Signal</keyword>
<evidence type="ECO:0000256" key="9">
    <source>
        <dbReference type="RuleBase" id="RU367109"/>
    </source>
</evidence>